<dbReference type="InterPro" id="IPR011856">
    <property type="entry name" value="tRNA_endonuc-like_dom_sf"/>
</dbReference>
<dbReference type="SUPFAM" id="SSF52980">
    <property type="entry name" value="Restriction endonuclease-like"/>
    <property type="match status" value="1"/>
</dbReference>
<dbReference type="RefSeq" id="WP_229486720.1">
    <property type="nucleotide sequence ID" value="NZ_JAIVFQ010000036.1"/>
</dbReference>
<keyword evidence="2" id="KW-1185">Reference proteome</keyword>
<sequence>MAISQDIYQEFFIDSFIKSILERYEIKLFVFHVQKQEIVLWKN</sequence>
<evidence type="ECO:0008006" key="3">
    <source>
        <dbReference type="Google" id="ProtNLM"/>
    </source>
</evidence>
<comment type="caution">
    <text evidence="1">The sequence shown here is derived from an EMBL/GenBank/DDBJ whole genome shotgun (WGS) entry which is preliminary data.</text>
</comment>
<dbReference type="Proteomes" id="UP001199525">
    <property type="component" value="Unassembled WGS sequence"/>
</dbReference>
<gene>
    <name evidence="1" type="ORF">LC586_21570</name>
</gene>
<dbReference type="InterPro" id="IPR014919">
    <property type="entry name" value="XisH"/>
</dbReference>
<dbReference type="Gene3D" id="3.40.1350.10">
    <property type="match status" value="1"/>
</dbReference>
<protein>
    <recommendedName>
        <fullName evidence="3">FdxN element excision controlling factor protein</fullName>
    </recommendedName>
</protein>
<accession>A0ABS8IBZ0</accession>
<organism evidence="1 2">
    <name type="scientific">Nostoc favosum CHAB5714</name>
    <dbReference type="NCBI Taxonomy" id="2780399"/>
    <lineage>
        <taxon>Bacteria</taxon>
        <taxon>Bacillati</taxon>
        <taxon>Cyanobacteriota</taxon>
        <taxon>Cyanophyceae</taxon>
        <taxon>Nostocales</taxon>
        <taxon>Nostocaceae</taxon>
        <taxon>Nostoc</taxon>
        <taxon>Nostoc favosum</taxon>
    </lineage>
</organism>
<evidence type="ECO:0000313" key="2">
    <source>
        <dbReference type="Proteomes" id="UP001199525"/>
    </source>
</evidence>
<dbReference type="Pfam" id="PF08814">
    <property type="entry name" value="XisH"/>
    <property type="match status" value="1"/>
</dbReference>
<proteinExistence type="predicted"/>
<evidence type="ECO:0000313" key="1">
    <source>
        <dbReference type="EMBL" id="MCC5601720.1"/>
    </source>
</evidence>
<reference evidence="1 2" key="1">
    <citation type="journal article" date="2021" name="Microorganisms">
        <title>Genome Evolution of Filamentous Cyanobacterium Nostoc Species: From Facultative Symbiosis to Free Living.</title>
        <authorList>
            <person name="Huo D."/>
            <person name="Li H."/>
            <person name="Cai F."/>
            <person name="Guo X."/>
            <person name="Qiao Z."/>
            <person name="Wang W."/>
            <person name="Yu G."/>
            <person name="Li R."/>
        </authorList>
    </citation>
    <scope>NUCLEOTIDE SEQUENCE [LARGE SCALE GENOMIC DNA]</scope>
    <source>
        <strain evidence="1 2">CHAB 5714</strain>
    </source>
</reference>
<name>A0ABS8IBZ0_9NOSO</name>
<dbReference type="EMBL" id="JAIVFQ010000036">
    <property type="protein sequence ID" value="MCC5601720.1"/>
    <property type="molecule type" value="Genomic_DNA"/>
</dbReference>
<dbReference type="InterPro" id="IPR011335">
    <property type="entry name" value="Restrct_endonuc-II-like"/>
</dbReference>